<dbReference type="eggNOG" id="COG4122">
    <property type="taxonomic scope" value="Bacteria"/>
</dbReference>
<dbReference type="Proteomes" id="UP000002432">
    <property type="component" value="Chromosome"/>
</dbReference>
<dbReference type="GO" id="GO:0008171">
    <property type="term" value="F:O-methyltransferase activity"/>
    <property type="evidence" value="ECO:0007669"/>
    <property type="project" value="InterPro"/>
</dbReference>
<dbReference type="PANTHER" id="PTHR43167">
    <property type="entry name" value="PUTATIVE (AFU_ORTHOLOGUE AFUA_6G01830)-RELATED"/>
    <property type="match status" value="1"/>
</dbReference>
<dbReference type="EnsemblBacteria" id="ABF42881">
    <property type="protein sequence ID" value="ABF42881"/>
    <property type="gene ID" value="Acid345_3881"/>
</dbReference>
<sequence>MCDGSRCDVTRNAVLEAVLLTLRYAPCMDDLRYITEPKVLKHLLEQTRELNFSMASEPLVGSLLRSLAASKPGGRLLELGTGTGISAAWILDGMSDDATLVSVDNDAAVQDVARRALGNDRRLTVVTQDGTAFLKKQTAASFDFVFADAMPGKYEGTELALSLVKPGGIFVIDDMLPQPNWPEGHAAKVPVLIDLVAKDKRFETTPISWASGVVVAVRKLE</sequence>
<evidence type="ECO:0000313" key="2">
    <source>
        <dbReference type="Proteomes" id="UP000002432"/>
    </source>
</evidence>
<dbReference type="CDD" id="cd02440">
    <property type="entry name" value="AdoMet_MTases"/>
    <property type="match status" value="1"/>
</dbReference>
<dbReference type="GO" id="GO:0032259">
    <property type="term" value="P:methylation"/>
    <property type="evidence" value="ECO:0007669"/>
    <property type="project" value="UniProtKB-KW"/>
</dbReference>
<dbReference type="AlphaFoldDB" id="Q1IJR9"/>
<dbReference type="InterPro" id="IPR029063">
    <property type="entry name" value="SAM-dependent_MTases_sf"/>
</dbReference>
<keyword evidence="2" id="KW-1185">Reference proteome</keyword>
<dbReference type="EMBL" id="CP000360">
    <property type="protein sequence ID" value="ABF42881.1"/>
    <property type="molecule type" value="Genomic_DNA"/>
</dbReference>
<name>Q1IJR9_KORVE</name>
<organism evidence="1 2">
    <name type="scientific">Koribacter versatilis (strain Ellin345)</name>
    <dbReference type="NCBI Taxonomy" id="204669"/>
    <lineage>
        <taxon>Bacteria</taxon>
        <taxon>Pseudomonadati</taxon>
        <taxon>Acidobacteriota</taxon>
        <taxon>Terriglobia</taxon>
        <taxon>Terriglobales</taxon>
        <taxon>Candidatus Korobacteraceae</taxon>
        <taxon>Candidatus Korobacter</taxon>
    </lineage>
</organism>
<dbReference type="Gene3D" id="3.40.50.150">
    <property type="entry name" value="Vaccinia Virus protein VP39"/>
    <property type="match status" value="1"/>
</dbReference>
<dbReference type="Pfam" id="PF13578">
    <property type="entry name" value="Methyltransf_24"/>
    <property type="match status" value="1"/>
</dbReference>
<gene>
    <name evidence="1" type="ordered locus">Acid345_3881</name>
</gene>
<reference evidence="1 2" key="1">
    <citation type="journal article" date="2009" name="Appl. Environ. Microbiol.">
        <title>Three genomes from the phylum Acidobacteria provide insight into the lifestyles of these microorganisms in soils.</title>
        <authorList>
            <person name="Ward N.L."/>
            <person name="Challacombe J.F."/>
            <person name="Janssen P.H."/>
            <person name="Henrissat B."/>
            <person name="Coutinho P.M."/>
            <person name="Wu M."/>
            <person name="Xie G."/>
            <person name="Haft D.H."/>
            <person name="Sait M."/>
            <person name="Badger J."/>
            <person name="Barabote R.D."/>
            <person name="Bradley B."/>
            <person name="Brettin T.S."/>
            <person name="Brinkac L.M."/>
            <person name="Bruce D."/>
            <person name="Creasy T."/>
            <person name="Daugherty S.C."/>
            <person name="Davidsen T.M."/>
            <person name="DeBoy R.T."/>
            <person name="Detter J.C."/>
            <person name="Dodson R.J."/>
            <person name="Durkin A.S."/>
            <person name="Ganapathy A."/>
            <person name="Gwinn-Giglio M."/>
            <person name="Han C.S."/>
            <person name="Khouri H."/>
            <person name="Kiss H."/>
            <person name="Kothari S.P."/>
            <person name="Madupu R."/>
            <person name="Nelson K.E."/>
            <person name="Nelson W.C."/>
            <person name="Paulsen I."/>
            <person name="Penn K."/>
            <person name="Ren Q."/>
            <person name="Rosovitz M.J."/>
            <person name="Selengut J.D."/>
            <person name="Shrivastava S."/>
            <person name="Sullivan S.A."/>
            <person name="Tapia R."/>
            <person name="Thompson L.S."/>
            <person name="Watkins K.L."/>
            <person name="Yang Q."/>
            <person name="Yu C."/>
            <person name="Zafar N."/>
            <person name="Zhou L."/>
            <person name="Kuske C.R."/>
        </authorList>
    </citation>
    <scope>NUCLEOTIDE SEQUENCE [LARGE SCALE GENOMIC DNA]</scope>
    <source>
        <strain evidence="1 2">Ellin345</strain>
    </source>
</reference>
<dbReference type="SUPFAM" id="SSF53335">
    <property type="entry name" value="S-adenosyl-L-methionine-dependent methyltransferases"/>
    <property type="match status" value="1"/>
</dbReference>
<proteinExistence type="predicted"/>
<dbReference type="KEGG" id="aba:Acid345_3881"/>
<dbReference type="HOGENOM" id="CLU_122293_0_0_0"/>
<dbReference type="PANTHER" id="PTHR43167:SF1">
    <property type="entry name" value="PUTATIVE (AFU_ORTHOLOGUE AFUA_6G01830)-RELATED"/>
    <property type="match status" value="1"/>
</dbReference>
<dbReference type="STRING" id="204669.Acid345_3881"/>
<protein>
    <submittedName>
        <fullName evidence="1">O-methyltransferase, family 3</fullName>
    </submittedName>
</protein>
<evidence type="ECO:0000313" key="1">
    <source>
        <dbReference type="EMBL" id="ABF42881.1"/>
    </source>
</evidence>
<accession>Q1IJR9</accession>